<evidence type="ECO:0000256" key="1">
    <source>
        <dbReference type="SAM" id="Phobius"/>
    </source>
</evidence>
<accession>A0ABV1A5A0</accession>
<proteinExistence type="predicted"/>
<comment type="caution">
    <text evidence="2">The sequence shown here is derived from an EMBL/GenBank/DDBJ whole genome shotgun (WGS) entry which is preliminary data.</text>
</comment>
<reference evidence="2 3" key="1">
    <citation type="submission" date="2021-06" db="EMBL/GenBank/DDBJ databases">
        <authorList>
            <person name="Palmer J.M."/>
        </authorList>
    </citation>
    <scope>NUCLEOTIDE SEQUENCE [LARGE SCALE GENOMIC DNA]</scope>
    <source>
        <strain evidence="2 3">AS_MEX2019</strain>
        <tissue evidence="2">Muscle</tissue>
    </source>
</reference>
<keyword evidence="1" id="KW-0812">Transmembrane</keyword>
<dbReference type="Proteomes" id="UP001469553">
    <property type="component" value="Unassembled WGS sequence"/>
</dbReference>
<keyword evidence="1" id="KW-0472">Membrane</keyword>
<keyword evidence="1" id="KW-1133">Transmembrane helix</keyword>
<evidence type="ECO:0000313" key="2">
    <source>
        <dbReference type="EMBL" id="MEQ2313734.1"/>
    </source>
</evidence>
<organism evidence="2 3">
    <name type="scientific">Ameca splendens</name>
    <dbReference type="NCBI Taxonomy" id="208324"/>
    <lineage>
        <taxon>Eukaryota</taxon>
        <taxon>Metazoa</taxon>
        <taxon>Chordata</taxon>
        <taxon>Craniata</taxon>
        <taxon>Vertebrata</taxon>
        <taxon>Euteleostomi</taxon>
        <taxon>Actinopterygii</taxon>
        <taxon>Neopterygii</taxon>
        <taxon>Teleostei</taxon>
        <taxon>Neoteleostei</taxon>
        <taxon>Acanthomorphata</taxon>
        <taxon>Ovalentaria</taxon>
        <taxon>Atherinomorphae</taxon>
        <taxon>Cyprinodontiformes</taxon>
        <taxon>Goodeidae</taxon>
        <taxon>Ameca</taxon>
    </lineage>
</organism>
<gene>
    <name evidence="2" type="ORF">AMECASPLE_005090</name>
</gene>
<keyword evidence="3" id="KW-1185">Reference proteome</keyword>
<name>A0ABV1A5A0_9TELE</name>
<dbReference type="EMBL" id="JAHRIP010084865">
    <property type="protein sequence ID" value="MEQ2313734.1"/>
    <property type="molecule type" value="Genomic_DNA"/>
</dbReference>
<sequence>MKKWLKDTHVHPLATELGTPCWFQDFPCFQIHNCHKALRREIWLHSDVIVSSCCCRFVSCTSMKRISTSQVCFIGLGPKDCGGHWSTMMSLSCSRNKFRDDLSYVTWCIILLEVAVTTWVKGMDMVSNNTQVGCGV</sequence>
<feature type="transmembrane region" description="Helical" evidence="1">
    <location>
        <begin position="102"/>
        <end position="120"/>
    </location>
</feature>
<evidence type="ECO:0000313" key="3">
    <source>
        <dbReference type="Proteomes" id="UP001469553"/>
    </source>
</evidence>
<protein>
    <submittedName>
        <fullName evidence="2">Uncharacterized protein</fullName>
    </submittedName>
</protein>